<keyword evidence="5 9" id="KW-1133">Transmembrane helix</keyword>
<keyword evidence="7 9" id="KW-0472">Membrane</keyword>
<feature type="transmembrane region" description="Helical" evidence="9">
    <location>
        <begin position="25"/>
        <end position="47"/>
    </location>
</feature>
<keyword evidence="3" id="KW-1003">Cell membrane</keyword>
<accession>A0A6C0GQF1</accession>
<evidence type="ECO:0000256" key="2">
    <source>
        <dbReference type="ARBA" id="ARBA00022448"/>
    </source>
</evidence>
<gene>
    <name evidence="10" type="ORF">GXP67_28480</name>
</gene>
<dbReference type="RefSeq" id="WP_162446288.1">
    <property type="nucleotide sequence ID" value="NZ_CP048222.1"/>
</dbReference>
<comment type="subcellular location">
    <subcellularLocation>
        <location evidence="1">Cell membrane</location>
        <topology evidence="1">Multi-pass membrane protein</topology>
    </subcellularLocation>
</comment>
<keyword evidence="6" id="KW-0406">Ion transport</keyword>
<proteinExistence type="inferred from homology"/>
<evidence type="ECO:0000256" key="9">
    <source>
        <dbReference type="SAM" id="Phobius"/>
    </source>
</evidence>
<dbReference type="PANTHER" id="PTHR33281">
    <property type="entry name" value="UPF0187 PROTEIN YNEE"/>
    <property type="match status" value="1"/>
</dbReference>
<evidence type="ECO:0000256" key="1">
    <source>
        <dbReference type="ARBA" id="ARBA00004651"/>
    </source>
</evidence>
<evidence type="ECO:0000256" key="7">
    <source>
        <dbReference type="ARBA" id="ARBA00023136"/>
    </source>
</evidence>
<dbReference type="PANTHER" id="PTHR33281:SF19">
    <property type="entry name" value="VOLTAGE-DEPENDENT ANION CHANNEL-FORMING PROTEIN YNEE"/>
    <property type="match status" value="1"/>
</dbReference>
<evidence type="ECO:0000256" key="8">
    <source>
        <dbReference type="ARBA" id="ARBA00034708"/>
    </source>
</evidence>
<evidence type="ECO:0000313" key="10">
    <source>
        <dbReference type="EMBL" id="QHT70308.1"/>
    </source>
</evidence>
<feature type="transmembrane region" description="Helical" evidence="9">
    <location>
        <begin position="53"/>
        <end position="71"/>
    </location>
</feature>
<dbReference type="GO" id="GO:0005254">
    <property type="term" value="F:chloride channel activity"/>
    <property type="evidence" value="ECO:0007669"/>
    <property type="project" value="InterPro"/>
</dbReference>
<evidence type="ECO:0000313" key="11">
    <source>
        <dbReference type="Proteomes" id="UP000480178"/>
    </source>
</evidence>
<dbReference type="GO" id="GO:0005886">
    <property type="term" value="C:plasma membrane"/>
    <property type="evidence" value="ECO:0007669"/>
    <property type="project" value="UniProtKB-SubCell"/>
</dbReference>
<keyword evidence="2" id="KW-0813">Transport</keyword>
<comment type="similarity">
    <text evidence="8">Belongs to the anion channel-forming bestrophin (TC 1.A.46) family.</text>
</comment>
<reference evidence="10 11" key="1">
    <citation type="submission" date="2020-01" db="EMBL/GenBank/DDBJ databases">
        <authorList>
            <person name="Kim M.K."/>
        </authorList>
    </citation>
    <scope>NUCLEOTIDE SEQUENCE [LARGE SCALE GENOMIC DNA]</scope>
    <source>
        <strain evidence="10 11">172606-1</strain>
    </source>
</reference>
<keyword evidence="4 9" id="KW-0812">Transmembrane</keyword>
<dbReference type="InterPro" id="IPR044669">
    <property type="entry name" value="YneE/VCCN1/2-like"/>
</dbReference>
<dbReference type="AlphaFoldDB" id="A0A6C0GQF1"/>
<dbReference type="Proteomes" id="UP000480178">
    <property type="component" value="Chromosome"/>
</dbReference>
<evidence type="ECO:0000256" key="4">
    <source>
        <dbReference type="ARBA" id="ARBA00022692"/>
    </source>
</evidence>
<feature type="transmembrane region" description="Helical" evidence="9">
    <location>
        <begin position="212"/>
        <end position="231"/>
    </location>
</feature>
<organism evidence="10 11">
    <name type="scientific">Rhodocytophaga rosea</name>
    <dbReference type="NCBI Taxonomy" id="2704465"/>
    <lineage>
        <taxon>Bacteria</taxon>
        <taxon>Pseudomonadati</taxon>
        <taxon>Bacteroidota</taxon>
        <taxon>Cytophagia</taxon>
        <taxon>Cytophagales</taxon>
        <taxon>Rhodocytophagaceae</taxon>
        <taxon>Rhodocytophaga</taxon>
    </lineage>
</organism>
<sequence length="307" mass="36120">MVIYDNKQWFNTLVNFSRSYVIQQLFRSTLMVGIVTAIFCVLVIDVFQFEIRFQSSLFSLLGIVLSILLVFRTNTAYDRWWEGRRLWGGLVNNSRDLALMMHSMLDRGNMEDRNYFAKHIANFAVALKEHLRNGVKLEELYHLDEREIVMYKQRQHIPNQIIASLYERTQHLCRSEAITGFDSIPIRTHLQAFTDILGACERIKRTPIPFSYSIYIKIFIMLYALILPFGLIEEFGYFTIFLEMLLFYAFIGIELMAEEIEDPFGLDCNDLPTGTIATTIKNNVYEILCLYKEVEKEKVRELYEKVF</sequence>
<evidence type="ECO:0000256" key="5">
    <source>
        <dbReference type="ARBA" id="ARBA00022989"/>
    </source>
</evidence>
<protein>
    <submittedName>
        <fullName evidence="10">Bestrophin</fullName>
    </submittedName>
</protein>
<keyword evidence="11" id="KW-1185">Reference proteome</keyword>
<dbReference type="EMBL" id="CP048222">
    <property type="protein sequence ID" value="QHT70308.1"/>
    <property type="molecule type" value="Genomic_DNA"/>
</dbReference>
<evidence type="ECO:0000256" key="3">
    <source>
        <dbReference type="ARBA" id="ARBA00022475"/>
    </source>
</evidence>
<dbReference type="KEGG" id="rhoz:GXP67_28480"/>
<evidence type="ECO:0000256" key="6">
    <source>
        <dbReference type="ARBA" id="ARBA00023065"/>
    </source>
</evidence>
<dbReference type="Pfam" id="PF25539">
    <property type="entry name" value="Bestrophin_2"/>
    <property type="match status" value="1"/>
</dbReference>
<feature type="transmembrane region" description="Helical" evidence="9">
    <location>
        <begin position="237"/>
        <end position="257"/>
    </location>
</feature>
<name>A0A6C0GQF1_9BACT</name>